<feature type="domain" description="BHLH" evidence="6">
    <location>
        <begin position="161"/>
        <end position="210"/>
    </location>
</feature>
<feature type="region of interest" description="Disordered" evidence="5">
    <location>
        <begin position="287"/>
        <end position="308"/>
    </location>
</feature>
<evidence type="ECO:0000256" key="3">
    <source>
        <dbReference type="ARBA" id="ARBA00023163"/>
    </source>
</evidence>
<proteinExistence type="predicted"/>
<dbReference type="Pfam" id="PF00010">
    <property type="entry name" value="HLH"/>
    <property type="match status" value="1"/>
</dbReference>
<dbReference type="EMBL" id="SZYD01000012">
    <property type="protein sequence ID" value="KAD4584472.1"/>
    <property type="molecule type" value="Genomic_DNA"/>
</dbReference>
<dbReference type="SUPFAM" id="SSF47459">
    <property type="entry name" value="HLH, helix-loop-helix DNA-binding domain"/>
    <property type="match status" value="1"/>
</dbReference>
<keyword evidence="8" id="KW-1185">Reference proteome</keyword>
<evidence type="ECO:0000256" key="1">
    <source>
        <dbReference type="ARBA" id="ARBA00004123"/>
    </source>
</evidence>
<reference evidence="7 8" key="1">
    <citation type="submission" date="2019-05" db="EMBL/GenBank/DDBJ databases">
        <title>Mikania micrantha, genome provides insights into the molecular mechanism of rapid growth.</title>
        <authorList>
            <person name="Liu B."/>
        </authorList>
    </citation>
    <scope>NUCLEOTIDE SEQUENCE [LARGE SCALE GENOMIC DNA]</scope>
    <source>
        <strain evidence="7">NLD-2019</strain>
        <tissue evidence="7">Leaf</tissue>
    </source>
</reference>
<dbReference type="Gene3D" id="4.10.280.10">
    <property type="entry name" value="Helix-loop-helix DNA-binding domain"/>
    <property type="match status" value="1"/>
</dbReference>
<dbReference type="GO" id="GO:0046983">
    <property type="term" value="F:protein dimerization activity"/>
    <property type="evidence" value="ECO:0007669"/>
    <property type="project" value="InterPro"/>
</dbReference>
<evidence type="ECO:0000259" key="6">
    <source>
        <dbReference type="PROSITE" id="PS50888"/>
    </source>
</evidence>
<dbReference type="GO" id="GO:0005634">
    <property type="term" value="C:nucleus"/>
    <property type="evidence" value="ECO:0007669"/>
    <property type="project" value="UniProtKB-SubCell"/>
</dbReference>
<keyword evidence="2" id="KW-0805">Transcription regulation</keyword>
<evidence type="ECO:0000256" key="4">
    <source>
        <dbReference type="ARBA" id="ARBA00023242"/>
    </source>
</evidence>
<dbReference type="PROSITE" id="PS50888">
    <property type="entry name" value="BHLH"/>
    <property type="match status" value="1"/>
</dbReference>
<comment type="caution">
    <text evidence="7">The sequence shown here is derived from an EMBL/GenBank/DDBJ whole genome shotgun (WGS) entry which is preliminary data.</text>
</comment>
<protein>
    <recommendedName>
        <fullName evidence="6">BHLH domain-containing protein</fullName>
    </recommendedName>
</protein>
<evidence type="ECO:0000313" key="8">
    <source>
        <dbReference type="Proteomes" id="UP000326396"/>
    </source>
</evidence>
<gene>
    <name evidence="7" type="ORF">E3N88_22073</name>
</gene>
<evidence type="ECO:0000256" key="5">
    <source>
        <dbReference type="SAM" id="MobiDB-lite"/>
    </source>
</evidence>
<dbReference type="OrthoDB" id="1627850at2759"/>
<sequence>MALDNMDGHVLQNNSDLPFSSYTLQGCYSYVPYFGENTFYQQHLVKPEDYDVCSLPQWIGYQHLAPNYVDYLLGNEICSTQGEISYKSLGFGCSFTPEESFVNTVAQNPYVRHSRQEHEEVLVNNYKKTQLYVQGTKEAVQQQPNMLASTSEMPTKTRKTYSRQKAYETDRRRRTRIAAAINALEGLLPHSKEVKKTNVVDKCIDYIKNLQLYMRELSQNRLGGEPTTYQLMYFEGYGHYLVQDNTANGTHQDMLGKLFEANPSEVAKLLESRVVTDMSLGGLKQSINGRRRKTKSESIQKKKAPVSI</sequence>
<dbReference type="Proteomes" id="UP000326396">
    <property type="component" value="Linkage Group LG2"/>
</dbReference>
<keyword evidence="4" id="KW-0539">Nucleus</keyword>
<comment type="subcellular location">
    <subcellularLocation>
        <location evidence="1">Nucleus</location>
    </subcellularLocation>
</comment>
<name>A0A5N6N9D1_9ASTR</name>
<keyword evidence="3" id="KW-0804">Transcription</keyword>
<feature type="region of interest" description="Disordered" evidence="5">
    <location>
        <begin position="150"/>
        <end position="169"/>
    </location>
</feature>
<dbReference type="InterPro" id="IPR011598">
    <property type="entry name" value="bHLH_dom"/>
</dbReference>
<accession>A0A5N6N9D1</accession>
<evidence type="ECO:0000313" key="7">
    <source>
        <dbReference type="EMBL" id="KAD4584472.1"/>
    </source>
</evidence>
<evidence type="ECO:0000256" key="2">
    <source>
        <dbReference type="ARBA" id="ARBA00023015"/>
    </source>
</evidence>
<dbReference type="InterPro" id="IPR036638">
    <property type="entry name" value="HLH_DNA-bd_sf"/>
</dbReference>
<dbReference type="AlphaFoldDB" id="A0A5N6N9D1"/>
<organism evidence="7 8">
    <name type="scientific">Mikania micrantha</name>
    <name type="common">bitter vine</name>
    <dbReference type="NCBI Taxonomy" id="192012"/>
    <lineage>
        <taxon>Eukaryota</taxon>
        <taxon>Viridiplantae</taxon>
        <taxon>Streptophyta</taxon>
        <taxon>Embryophyta</taxon>
        <taxon>Tracheophyta</taxon>
        <taxon>Spermatophyta</taxon>
        <taxon>Magnoliopsida</taxon>
        <taxon>eudicotyledons</taxon>
        <taxon>Gunneridae</taxon>
        <taxon>Pentapetalae</taxon>
        <taxon>asterids</taxon>
        <taxon>campanulids</taxon>
        <taxon>Asterales</taxon>
        <taxon>Asteraceae</taxon>
        <taxon>Asteroideae</taxon>
        <taxon>Heliantheae alliance</taxon>
        <taxon>Eupatorieae</taxon>
        <taxon>Mikania</taxon>
    </lineage>
</organism>